<dbReference type="PANTHER" id="PTHR13245:SF14">
    <property type="entry name" value="RRP15-LIKE PROTEIN"/>
    <property type="match status" value="1"/>
</dbReference>
<gene>
    <name evidence="3" type="ORF">AMS68_007302</name>
</gene>
<keyword evidence="4" id="KW-1185">Reference proteome</keyword>
<reference evidence="3 4" key="1">
    <citation type="journal article" date="2016" name="Sci. Rep.">
        <title>Peltaster fructicola genome reveals evolution from an invasive phytopathogen to an ectophytic parasite.</title>
        <authorList>
            <person name="Xu C."/>
            <person name="Chen H."/>
            <person name="Gleason M.L."/>
            <person name="Xu J.R."/>
            <person name="Liu H."/>
            <person name="Zhang R."/>
            <person name="Sun G."/>
        </authorList>
    </citation>
    <scope>NUCLEOTIDE SEQUENCE [LARGE SCALE GENOMIC DNA]</scope>
    <source>
        <strain evidence="3 4">LNHT1506</strain>
    </source>
</reference>
<name>A0A6H0Y4D2_9PEZI</name>
<evidence type="ECO:0008006" key="5">
    <source>
        <dbReference type="Google" id="ProtNLM"/>
    </source>
</evidence>
<sequence>MAGTATKRRNVEDEVRRPKKKIRKFKKQKEYHSSSEDEDDAPSQRSATGVNAAAVSKNRLAPRTKPESSIAALTERDAQATAQKDVSSDEEEQEEEEDEAEDDQLQINTALNMSAHDDSEEDDNELEDAENEDENHTGLDNLDDDDFDDDLMDEFDSDDASESAGTTKKKRNDPVAFATSISKILTTKLSTQKRIDPILSRSKTADEANKALADEKLETKARAAIRAEKKSLLERGRVSDVLGLQSPGVDTGAIMEEEKLKKTAQRGVVKLFNAVRAAQVKAEEAGRITREEGLVGMHKREERVNEMSKEGFLDLISRGGKAPIET</sequence>
<dbReference type="InterPro" id="IPR012459">
    <property type="entry name" value="Rrp15"/>
</dbReference>
<proteinExistence type="inferred from homology"/>
<evidence type="ECO:0000256" key="1">
    <source>
        <dbReference type="ARBA" id="ARBA00007462"/>
    </source>
</evidence>
<dbReference type="GO" id="GO:0000460">
    <property type="term" value="P:maturation of 5.8S rRNA"/>
    <property type="evidence" value="ECO:0007669"/>
    <property type="project" value="TreeGrafter"/>
</dbReference>
<evidence type="ECO:0000313" key="4">
    <source>
        <dbReference type="Proteomes" id="UP000503462"/>
    </source>
</evidence>
<dbReference type="GO" id="GO:0000470">
    <property type="term" value="P:maturation of LSU-rRNA"/>
    <property type="evidence" value="ECO:0007669"/>
    <property type="project" value="TreeGrafter"/>
</dbReference>
<accession>A0A6H0Y4D2</accession>
<dbReference type="GO" id="GO:0030687">
    <property type="term" value="C:preribosome, large subunit precursor"/>
    <property type="evidence" value="ECO:0007669"/>
    <property type="project" value="TreeGrafter"/>
</dbReference>
<dbReference type="EMBL" id="CP051143">
    <property type="protein sequence ID" value="QIX01785.1"/>
    <property type="molecule type" value="Genomic_DNA"/>
</dbReference>
<comment type="similarity">
    <text evidence="1">Belongs to the RRP15 family.</text>
</comment>
<dbReference type="Pfam" id="PF07890">
    <property type="entry name" value="Rrp15p"/>
    <property type="match status" value="1"/>
</dbReference>
<protein>
    <recommendedName>
        <fullName evidence="5">Rrp15p-domain-containing protein</fullName>
    </recommendedName>
</protein>
<feature type="compositionally biased region" description="Basic residues" evidence="2">
    <location>
        <begin position="17"/>
        <end position="27"/>
    </location>
</feature>
<dbReference type="Proteomes" id="UP000503462">
    <property type="component" value="Chromosome 5"/>
</dbReference>
<dbReference type="AlphaFoldDB" id="A0A6H0Y4D2"/>
<dbReference type="PANTHER" id="PTHR13245">
    <property type="entry name" value="RRP15-LIKE PROTEIN"/>
    <property type="match status" value="1"/>
</dbReference>
<feature type="compositionally biased region" description="Acidic residues" evidence="2">
    <location>
        <begin position="88"/>
        <end position="104"/>
    </location>
</feature>
<feature type="compositionally biased region" description="Acidic residues" evidence="2">
    <location>
        <begin position="118"/>
        <end position="133"/>
    </location>
</feature>
<dbReference type="OrthoDB" id="20949at2759"/>
<evidence type="ECO:0000313" key="3">
    <source>
        <dbReference type="EMBL" id="QIX01785.1"/>
    </source>
</evidence>
<feature type="region of interest" description="Disordered" evidence="2">
    <location>
        <begin position="1"/>
        <end position="173"/>
    </location>
</feature>
<feature type="compositionally biased region" description="Acidic residues" evidence="2">
    <location>
        <begin position="141"/>
        <end position="161"/>
    </location>
</feature>
<evidence type="ECO:0000256" key="2">
    <source>
        <dbReference type="SAM" id="MobiDB-lite"/>
    </source>
</evidence>
<organism evidence="3 4">
    <name type="scientific">Peltaster fructicola</name>
    <dbReference type="NCBI Taxonomy" id="286661"/>
    <lineage>
        <taxon>Eukaryota</taxon>
        <taxon>Fungi</taxon>
        <taxon>Dikarya</taxon>
        <taxon>Ascomycota</taxon>
        <taxon>Pezizomycotina</taxon>
        <taxon>Dothideomycetes</taxon>
        <taxon>Dothideomycetes incertae sedis</taxon>
        <taxon>Peltaster</taxon>
    </lineage>
</organism>